<dbReference type="STRING" id="49186.SAMN05421647_10713"/>
<dbReference type="AlphaFoldDB" id="A0A1N6UGF9"/>
<dbReference type="PROSITE" id="PS00041">
    <property type="entry name" value="HTH_ARAC_FAMILY_1"/>
    <property type="match status" value="1"/>
</dbReference>
<dbReference type="EMBL" id="FTMN01000007">
    <property type="protein sequence ID" value="SIQ64694.1"/>
    <property type="molecule type" value="Genomic_DNA"/>
</dbReference>
<dbReference type="PROSITE" id="PS01124">
    <property type="entry name" value="HTH_ARAC_FAMILY_2"/>
    <property type="match status" value="1"/>
</dbReference>
<accession>A0A1N6UGF9</accession>
<dbReference type="PRINTS" id="PR00032">
    <property type="entry name" value="HTHARAC"/>
</dbReference>
<evidence type="ECO:0000313" key="6">
    <source>
        <dbReference type="EMBL" id="SIQ64694.1"/>
    </source>
</evidence>
<evidence type="ECO:0000313" key="7">
    <source>
        <dbReference type="Proteomes" id="UP000186895"/>
    </source>
</evidence>
<evidence type="ECO:0000256" key="1">
    <source>
        <dbReference type="ARBA" id="ARBA00023015"/>
    </source>
</evidence>
<dbReference type="InterPro" id="IPR018060">
    <property type="entry name" value="HTH_AraC"/>
</dbReference>
<evidence type="ECO:0000256" key="3">
    <source>
        <dbReference type="ARBA" id="ARBA00023159"/>
    </source>
</evidence>
<dbReference type="GO" id="GO:0043565">
    <property type="term" value="F:sequence-specific DNA binding"/>
    <property type="evidence" value="ECO:0007669"/>
    <property type="project" value="InterPro"/>
</dbReference>
<keyword evidence="3" id="KW-0010">Activator</keyword>
<dbReference type="GO" id="GO:0003700">
    <property type="term" value="F:DNA-binding transcription factor activity"/>
    <property type="evidence" value="ECO:0007669"/>
    <property type="project" value="InterPro"/>
</dbReference>
<dbReference type="InterPro" id="IPR037923">
    <property type="entry name" value="HTH-like"/>
</dbReference>
<keyword evidence="2" id="KW-0238">DNA-binding</keyword>
<dbReference type="Pfam" id="PF02311">
    <property type="entry name" value="AraC_binding"/>
    <property type="match status" value="1"/>
</dbReference>
<gene>
    <name evidence="6" type="ORF">SAMN05421647_10713</name>
</gene>
<proteinExistence type="predicted"/>
<dbReference type="SUPFAM" id="SSF51215">
    <property type="entry name" value="Regulatory protein AraC"/>
    <property type="match status" value="1"/>
</dbReference>
<dbReference type="Proteomes" id="UP000186895">
    <property type="component" value="Unassembled WGS sequence"/>
</dbReference>
<dbReference type="SMART" id="SM00342">
    <property type="entry name" value="HTH_ARAC"/>
    <property type="match status" value="1"/>
</dbReference>
<dbReference type="InterPro" id="IPR020449">
    <property type="entry name" value="Tscrpt_reg_AraC-type_HTH"/>
</dbReference>
<dbReference type="eggNOG" id="COG4977">
    <property type="taxonomic scope" value="Bacteria"/>
</dbReference>
<evidence type="ECO:0000259" key="5">
    <source>
        <dbReference type="PROSITE" id="PS01124"/>
    </source>
</evidence>
<dbReference type="SUPFAM" id="SSF46689">
    <property type="entry name" value="Homeodomain-like"/>
    <property type="match status" value="2"/>
</dbReference>
<dbReference type="Gene3D" id="2.60.120.10">
    <property type="entry name" value="Jelly Rolls"/>
    <property type="match status" value="1"/>
</dbReference>
<reference evidence="7" key="1">
    <citation type="submission" date="2017-01" db="EMBL/GenBank/DDBJ databases">
        <authorList>
            <person name="Varghese N."/>
            <person name="Submissions S."/>
        </authorList>
    </citation>
    <scope>NUCLEOTIDE SEQUENCE [LARGE SCALE GENOMIC DNA]</scope>
    <source>
        <strain evidence="7">DSM 7027</strain>
    </source>
</reference>
<evidence type="ECO:0000256" key="4">
    <source>
        <dbReference type="ARBA" id="ARBA00023163"/>
    </source>
</evidence>
<feature type="domain" description="HTH araC/xylS-type" evidence="5">
    <location>
        <begin position="194"/>
        <end position="292"/>
    </location>
</feature>
<dbReference type="Gene3D" id="1.10.10.60">
    <property type="entry name" value="Homeodomain-like"/>
    <property type="match status" value="2"/>
</dbReference>
<name>A0A1N6UGF9_9GAMM</name>
<dbReference type="InterPro" id="IPR003313">
    <property type="entry name" value="AraC-bd"/>
</dbReference>
<keyword evidence="4" id="KW-0804">Transcription</keyword>
<keyword evidence="1" id="KW-0805">Transcription regulation</keyword>
<dbReference type="PANTHER" id="PTHR43280:SF30">
    <property type="entry name" value="MMSAB OPERON REGULATORY PROTEIN"/>
    <property type="match status" value="1"/>
</dbReference>
<sequence>MSTPSSWPLPSESIRFVLPRKMVSRLREHPLSEQLYPLGVGYYQLARGHAMQREQHDDYLLIYCLEGAGKLEYGEKGKRRIIRPGDLIVLPRNTPHHYWTEQKNPWSIYWIHFDGSLAQDFLDQLETEGDSPVLSLGIHSRLVTDFEALLDARQARHHLASYLHSANQLRQLLTHIALLRPLARQQQEEALDLEKVHSLMQTRLHEQLDVETLAAAVSLSKFHFIKKYKTLTGTTPINHFIQLKIERACHLLDVTNKGIKEIAWAVGYEDAYYFSRIFRKMMGISPTHYREMRLGRSSYTED</sequence>
<dbReference type="RefSeq" id="WP_076463710.1">
    <property type="nucleotide sequence ID" value="NZ_FTMN01000007.1"/>
</dbReference>
<organism evidence="6 7">
    <name type="scientific">Marinobacterium stanieri</name>
    <dbReference type="NCBI Taxonomy" id="49186"/>
    <lineage>
        <taxon>Bacteria</taxon>
        <taxon>Pseudomonadati</taxon>
        <taxon>Pseudomonadota</taxon>
        <taxon>Gammaproteobacteria</taxon>
        <taxon>Oceanospirillales</taxon>
        <taxon>Oceanospirillaceae</taxon>
        <taxon>Marinobacterium</taxon>
    </lineage>
</organism>
<dbReference type="InterPro" id="IPR018062">
    <property type="entry name" value="HTH_AraC-typ_CS"/>
</dbReference>
<dbReference type="Pfam" id="PF12833">
    <property type="entry name" value="HTH_18"/>
    <property type="match status" value="1"/>
</dbReference>
<dbReference type="InterPro" id="IPR014710">
    <property type="entry name" value="RmlC-like_jellyroll"/>
</dbReference>
<dbReference type="eggNOG" id="COG1917">
    <property type="taxonomic scope" value="Bacteria"/>
</dbReference>
<dbReference type="InterPro" id="IPR009057">
    <property type="entry name" value="Homeodomain-like_sf"/>
</dbReference>
<evidence type="ECO:0000256" key="2">
    <source>
        <dbReference type="ARBA" id="ARBA00023125"/>
    </source>
</evidence>
<dbReference type="PANTHER" id="PTHR43280">
    <property type="entry name" value="ARAC-FAMILY TRANSCRIPTIONAL REGULATOR"/>
    <property type="match status" value="1"/>
</dbReference>
<protein>
    <submittedName>
        <fullName evidence="6">Transcriptional regulator, AraC family</fullName>
    </submittedName>
</protein>
<dbReference type="CDD" id="cd06986">
    <property type="entry name" value="cupin_MmsR-like_N"/>
    <property type="match status" value="1"/>
</dbReference>
<keyword evidence="7" id="KW-1185">Reference proteome</keyword>